<protein>
    <recommendedName>
        <fullName evidence="2">Pentatricopeptide</fullName>
    </recommendedName>
</protein>
<dbReference type="InterPro" id="IPR011990">
    <property type="entry name" value="TPR-like_helical_dom_sf"/>
</dbReference>
<reference evidence="1" key="1">
    <citation type="journal article" date="2018" name="Nat. Plants">
        <title>Whole-genome landscape of Medicago truncatula symbiotic genes.</title>
        <authorList>
            <person name="Pecrix Y."/>
            <person name="Gamas P."/>
            <person name="Carrere S."/>
        </authorList>
    </citation>
    <scope>NUCLEOTIDE SEQUENCE</scope>
    <source>
        <tissue evidence="1">Leaves</tissue>
    </source>
</reference>
<gene>
    <name evidence="1" type="ORF">MtrunA17_Chr3g0078691</name>
</gene>
<organism evidence="1">
    <name type="scientific">Medicago truncatula</name>
    <name type="common">Barrel medic</name>
    <name type="synonym">Medicago tribuloides</name>
    <dbReference type="NCBI Taxonomy" id="3880"/>
    <lineage>
        <taxon>Eukaryota</taxon>
        <taxon>Viridiplantae</taxon>
        <taxon>Streptophyta</taxon>
        <taxon>Embryophyta</taxon>
        <taxon>Tracheophyta</taxon>
        <taxon>Spermatophyta</taxon>
        <taxon>Magnoliopsida</taxon>
        <taxon>eudicotyledons</taxon>
        <taxon>Gunneridae</taxon>
        <taxon>Pentapetalae</taxon>
        <taxon>rosids</taxon>
        <taxon>fabids</taxon>
        <taxon>Fabales</taxon>
        <taxon>Fabaceae</taxon>
        <taxon>Papilionoideae</taxon>
        <taxon>50 kb inversion clade</taxon>
        <taxon>NPAAA clade</taxon>
        <taxon>Hologalegina</taxon>
        <taxon>IRL clade</taxon>
        <taxon>Trifolieae</taxon>
        <taxon>Medicago</taxon>
    </lineage>
</organism>
<evidence type="ECO:0008006" key="2">
    <source>
        <dbReference type="Google" id="ProtNLM"/>
    </source>
</evidence>
<accession>A0A396IQW8</accession>
<dbReference type="GO" id="GO:0009451">
    <property type="term" value="P:RNA modification"/>
    <property type="evidence" value="ECO:0007669"/>
    <property type="project" value="InterPro"/>
</dbReference>
<proteinExistence type="predicted"/>
<evidence type="ECO:0000313" key="1">
    <source>
        <dbReference type="EMBL" id="RHN65327.1"/>
    </source>
</evidence>
<comment type="caution">
    <text evidence="1">The sequence shown here is derived from an EMBL/GenBank/DDBJ whole genome shotgun (WGS) entry which is preliminary data.</text>
</comment>
<dbReference type="InterPro" id="IPR046960">
    <property type="entry name" value="PPR_At4g14850-like_plant"/>
</dbReference>
<dbReference type="PANTHER" id="PTHR47926:SF391">
    <property type="entry name" value="TETRATRICOPEPTIDE-LIKE HELICAL DOMAIN SUPERFAMILY"/>
    <property type="match status" value="1"/>
</dbReference>
<name>A0A396IQW8_MEDTR</name>
<dbReference type="GO" id="GO:0003723">
    <property type="term" value="F:RNA binding"/>
    <property type="evidence" value="ECO:0007669"/>
    <property type="project" value="InterPro"/>
</dbReference>
<dbReference type="AlphaFoldDB" id="A0A396IQW8"/>
<dbReference type="PANTHER" id="PTHR47926">
    <property type="entry name" value="PENTATRICOPEPTIDE REPEAT-CONTAINING PROTEIN"/>
    <property type="match status" value="1"/>
</dbReference>
<dbReference type="EMBL" id="PSQE01000003">
    <property type="protein sequence ID" value="RHN65327.1"/>
    <property type="molecule type" value="Genomic_DNA"/>
</dbReference>
<sequence>MNRYYNIKPTIKRYGCMVDLLGRAGLVVEAYTLIKSMPVECNVIIWRTLLAACRNYGNVELGEKVRKHLLELEYVCKQERINARKESSKTRAW</sequence>
<dbReference type="Gramene" id="rna13153">
    <property type="protein sequence ID" value="RHN65327.1"/>
    <property type="gene ID" value="gene13153"/>
</dbReference>
<dbReference type="Proteomes" id="UP000265566">
    <property type="component" value="Chromosome 3"/>
</dbReference>
<dbReference type="Gene3D" id="1.25.40.10">
    <property type="entry name" value="Tetratricopeptide repeat domain"/>
    <property type="match status" value="1"/>
</dbReference>